<keyword evidence="2" id="KW-0378">Hydrolase</keyword>
<name>A0ABS9EL90_9FLAO</name>
<gene>
    <name evidence="4" type="ORF">L1I30_13210</name>
</gene>
<keyword evidence="3" id="KW-0443">Lipid metabolism</keyword>
<keyword evidence="5" id="KW-1185">Reference proteome</keyword>
<dbReference type="PIRSF" id="PIRSF011489">
    <property type="entry name" value="DUF479"/>
    <property type="match status" value="1"/>
</dbReference>
<organism evidence="4 5">
    <name type="scientific">Gillisia lutea</name>
    <dbReference type="NCBI Taxonomy" id="2909668"/>
    <lineage>
        <taxon>Bacteria</taxon>
        <taxon>Pseudomonadati</taxon>
        <taxon>Bacteroidota</taxon>
        <taxon>Flavobacteriia</taxon>
        <taxon>Flavobacteriales</taxon>
        <taxon>Flavobacteriaceae</taxon>
        <taxon>Gillisia</taxon>
    </lineage>
</organism>
<keyword evidence="1" id="KW-0444">Lipid biosynthesis</keyword>
<dbReference type="PANTHER" id="PTHR38764">
    <property type="entry name" value="ACYL CARRIER PROTEIN PHOSPHODIESTERASE"/>
    <property type="match status" value="1"/>
</dbReference>
<evidence type="ECO:0000256" key="3">
    <source>
        <dbReference type="ARBA" id="ARBA00023098"/>
    </source>
</evidence>
<evidence type="ECO:0000313" key="4">
    <source>
        <dbReference type="EMBL" id="MCF4102629.1"/>
    </source>
</evidence>
<reference evidence="4" key="1">
    <citation type="submission" date="2022-01" db="EMBL/GenBank/DDBJ databases">
        <title>Gillisia lutea sp. nov., isolated from marine plastic residues from the Malvarosa beach (Valencia, Spain).</title>
        <authorList>
            <person name="Vidal-Verdu A."/>
            <person name="Molina-Menor E."/>
            <person name="Satari L."/>
            <person name="Pascual J."/>
            <person name="Pereto J."/>
            <person name="Porcar M."/>
        </authorList>
    </citation>
    <scope>NUCLEOTIDE SEQUENCE</scope>
    <source>
        <strain evidence="4">M10.2A</strain>
    </source>
</reference>
<dbReference type="PANTHER" id="PTHR38764:SF1">
    <property type="entry name" value="ACYL CARRIER PROTEIN PHOSPHODIESTERASE"/>
    <property type="match status" value="1"/>
</dbReference>
<dbReference type="InterPro" id="IPR007431">
    <property type="entry name" value="ACP_PD"/>
</dbReference>
<sequence length="194" mass="23265">MNYLAHIYLSAEDEQLKIGNFIADSVKGKKYLNYPEKIQKGIILHRSIDSFTDSHDTVKKSVHRLFPIYGHYSTVIVDILYDHFLAANWHEYSKIPLPQYTSAFYQLLKDNFQHLPKRVQQFLPIMIDKNWLLSYKTIEGIEKILFQMNQRTKNRSQMHLAVHELELYYSDFKREFTMFFEELETYTNKKITQL</sequence>
<evidence type="ECO:0000313" key="5">
    <source>
        <dbReference type="Proteomes" id="UP001179363"/>
    </source>
</evidence>
<comment type="caution">
    <text evidence="4">The sequence shown here is derived from an EMBL/GenBank/DDBJ whole genome shotgun (WGS) entry which is preliminary data.</text>
</comment>
<dbReference type="Proteomes" id="UP001179363">
    <property type="component" value="Unassembled WGS sequence"/>
</dbReference>
<dbReference type="RefSeq" id="WP_236134772.1">
    <property type="nucleotide sequence ID" value="NZ_JAKGTH010000011.1"/>
</dbReference>
<dbReference type="Pfam" id="PF04336">
    <property type="entry name" value="ACP_PD"/>
    <property type="match status" value="1"/>
</dbReference>
<evidence type="ECO:0000256" key="2">
    <source>
        <dbReference type="ARBA" id="ARBA00022801"/>
    </source>
</evidence>
<evidence type="ECO:0000256" key="1">
    <source>
        <dbReference type="ARBA" id="ARBA00022516"/>
    </source>
</evidence>
<protein>
    <submittedName>
        <fullName evidence="4">Acyl carrier protein phosphodiesterase</fullName>
    </submittedName>
</protein>
<accession>A0ABS9EL90</accession>
<dbReference type="EMBL" id="JAKGTH010000011">
    <property type="protein sequence ID" value="MCF4102629.1"/>
    <property type="molecule type" value="Genomic_DNA"/>
</dbReference>
<proteinExistence type="predicted"/>